<reference evidence="2 3" key="1">
    <citation type="journal article" date="2021" name="Nat. Plants">
        <title>The Taxus genome provides insights into paclitaxel biosynthesis.</title>
        <authorList>
            <person name="Xiong X."/>
            <person name="Gou J."/>
            <person name="Liao Q."/>
            <person name="Li Y."/>
            <person name="Zhou Q."/>
            <person name="Bi G."/>
            <person name="Li C."/>
            <person name="Du R."/>
            <person name="Wang X."/>
            <person name="Sun T."/>
            <person name="Guo L."/>
            <person name="Liang H."/>
            <person name="Lu P."/>
            <person name="Wu Y."/>
            <person name="Zhang Z."/>
            <person name="Ro D.K."/>
            <person name="Shang Y."/>
            <person name="Huang S."/>
            <person name="Yan J."/>
        </authorList>
    </citation>
    <scope>NUCLEOTIDE SEQUENCE [LARGE SCALE GENOMIC DNA]</scope>
    <source>
        <strain evidence="2">Ta-2019</strain>
    </source>
</reference>
<dbReference type="Proteomes" id="UP000824469">
    <property type="component" value="Unassembled WGS sequence"/>
</dbReference>
<dbReference type="AlphaFoldDB" id="A0AA38GBD7"/>
<keyword evidence="3" id="KW-1185">Reference proteome</keyword>
<feature type="region of interest" description="Disordered" evidence="1">
    <location>
        <begin position="1"/>
        <end position="25"/>
    </location>
</feature>
<protein>
    <submittedName>
        <fullName evidence="2">Uncharacterized protein</fullName>
    </submittedName>
</protein>
<dbReference type="EMBL" id="JAHRHJ020000003">
    <property type="protein sequence ID" value="KAH9320427.1"/>
    <property type="molecule type" value="Genomic_DNA"/>
</dbReference>
<accession>A0AA38GBD7</accession>
<feature type="non-terminal residue" evidence="2">
    <location>
        <position position="1"/>
    </location>
</feature>
<organism evidence="2 3">
    <name type="scientific">Taxus chinensis</name>
    <name type="common">Chinese yew</name>
    <name type="synonym">Taxus wallichiana var. chinensis</name>
    <dbReference type="NCBI Taxonomy" id="29808"/>
    <lineage>
        <taxon>Eukaryota</taxon>
        <taxon>Viridiplantae</taxon>
        <taxon>Streptophyta</taxon>
        <taxon>Embryophyta</taxon>
        <taxon>Tracheophyta</taxon>
        <taxon>Spermatophyta</taxon>
        <taxon>Pinopsida</taxon>
        <taxon>Pinidae</taxon>
        <taxon>Conifers II</taxon>
        <taxon>Cupressales</taxon>
        <taxon>Taxaceae</taxon>
        <taxon>Taxus</taxon>
    </lineage>
</organism>
<gene>
    <name evidence="2" type="ORF">KI387_015066</name>
</gene>
<sequence>MGAARLRQETPKAPEISACSSENPENSANIVDYRVCQCRSDQIDLLELGLIKERKQLFWAPALMLKLFL</sequence>
<evidence type="ECO:0000256" key="1">
    <source>
        <dbReference type="SAM" id="MobiDB-lite"/>
    </source>
</evidence>
<name>A0AA38GBD7_TAXCH</name>
<comment type="caution">
    <text evidence="2">The sequence shown here is derived from an EMBL/GenBank/DDBJ whole genome shotgun (WGS) entry which is preliminary data.</text>
</comment>
<evidence type="ECO:0000313" key="2">
    <source>
        <dbReference type="EMBL" id="KAH9320427.1"/>
    </source>
</evidence>
<proteinExistence type="predicted"/>
<feature type="compositionally biased region" description="Basic and acidic residues" evidence="1">
    <location>
        <begin position="1"/>
        <end position="12"/>
    </location>
</feature>
<evidence type="ECO:0000313" key="3">
    <source>
        <dbReference type="Proteomes" id="UP000824469"/>
    </source>
</evidence>